<keyword evidence="2" id="KW-0812">Transmembrane</keyword>
<dbReference type="EMBL" id="HBUF01632332">
    <property type="protein sequence ID" value="CAG6783416.1"/>
    <property type="molecule type" value="Transcribed_RNA"/>
</dbReference>
<keyword evidence="2" id="KW-0472">Membrane</keyword>
<evidence type="ECO:0000256" key="2">
    <source>
        <dbReference type="SAM" id="Phobius"/>
    </source>
</evidence>
<name>A0A8D9FAP3_9HEMI</name>
<evidence type="ECO:0000256" key="1">
    <source>
        <dbReference type="SAM" id="MobiDB-lite"/>
    </source>
</evidence>
<reference evidence="4" key="1">
    <citation type="submission" date="2021-05" db="EMBL/GenBank/DDBJ databases">
        <authorList>
            <person name="Alioto T."/>
            <person name="Alioto T."/>
            <person name="Gomez Garrido J."/>
        </authorList>
    </citation>
    <scope>NUCLEOTIDE SEQUENCE</scope>
</reference>
<keyword evidence="3" id="KW-0732">Signal</keyword>
<feature type="signal peptide" evidence="3">
    <location>
        <begin position="1"/>
        <end position="24"/>
    </location>
</feature>
<sequence length="750" mass="86990">MKKCWWKMMFRMMLLIILVENLSGTEYINGNEDLDQELNNIANNETQVENVNRHNKEDVMNFIRKMMNPHGKMKQNKNEQKGPNTIAQPKEKLLPESSLKTINGSQWKSNMLSKLSGKSRTKNLINDDENKINNIMYLYNLGNRLSTEIYELFPSNVVENNDKFPKELLTHGLPYPKKEKVIADMLIHESISSTEIQGNVDRDIERKREREKYQLPKDNSDRKSVSQNEETAKEKKESNTVVSKVLNNNANKPELKKKIEIERIVPDVVGSNFQSILEAIPTNIVRIETKFSVKNCKGLKKNVTEERTEKVFLVSSIEKDKGVIETKLNKEINKNLSDILVMDTSILDLHGNQDKKQNVQNETKIVQQKFKNECPPEQLPNFSCNEQKETTNHTINSVGKQIHDHVKNKLVRMKENKEEIINKIKLAMFIILLLLCLLYVCLLRKEQSLKNNEVEEKSCPRGKQGICKGIQAQNDTIKDTKNVCRATNTQARIGSSHRSFKKIDDTNEKVRHIHKHHIHKSNKSCVVCSYNTCYESSKTLPPRKGSYRSFLREKFGKKSKRYQRVENAPSFSPLVLCRDNRNTRQAVSKPCKHVEGDRFTEKSTEQKLLDLKWQRTKEWSSNGNKPCCSPIFSSMNEKLSRQHKVPSEKHKDSIFTEMYKTLGGKKPCKKDSPKLNTKMQVCNQNQTCGIKNRISKRKTDIEALVEKYRTDDVEKREKEIGCVTYTNSCWYPQIMKLNKTTKESKKKPHK</sequence>
<evidence type="ECO:0000256" key="3">
    <source>
        <dbReference type="SAM" id="SignalP"/>
    </source>
</evidence>
<feature type="region of interest" description="Disordered" evidence="1">
    <location>
        <begin position="198"/>
        <end position="246"/>
    </location>
</feature>
<accession>A0A8D9FAP3</accession>
<evidence type="ECO:0000313" key="4">
    <source>
        <dbReference type="EMBL" id="CAG6783416.1"/>
    </source>
</evidence>
<protein>
    <submittedName>
        <fullName evidence="4">Uncharacterized protein</fullName>
    </submittedName>
</protein>
<organism evidence="4">
    <name type="scientific">Cacopsylla melanoneura</name>
    <dbReference type="NCBI Taxonomy" id="428564"/>
    <lineage>
        <taxon>Eukaryota</taxon>
        <taxon>Metazoa</taxon>
        <taxon>Ecdysozoa</taxon>
        <taxon>Arthropoda</taxon>
        <taxon>Hexapoda</taxon>
        <taxon>Insecta</taxon>
        <taxon>Pterygota</taxon>
        <taxon>Neoptera</taxon>
        <taxon>Paraneoptera</taxon>
        <taxon>Hemiptera</taxon>
        <taxon>Sternorrhyncha</taxon>
        <taxon>Psylloidea</taxon>
        <taxon>Psyllidae</taxon>
        <taxon>Psyllinae</taxon>
        <taxon>Cacopsylla</taxon>
    </lineage>
</organism>
<dbReference type="AlphaFoldDB" id="A0A8D9FAP3"/>
<feature type="transmembrane region" description="Helical" evidence="2">
    <location>
        <begin position="426"/>
        <end position="443"/>
    </location>
</feature>
<feature type="chain" id="PRO_5034300951" evidence="3">
    <location>
        <begin position="25"/>
        <end position="750"/>
    </location>
</feature>
<proteinExistence type="predicted"/>
<feature type="compositionally biased region" description="Basic and acidic residues" evidence="1">
    <location>
        <begin position="200"/>
        <end position="238"/>
    </location>
</feature>
<keyword evidence="2" id="KW-1133">Transmembrane helix</keyword>